<evidence type="ECO:0000256" key="11">
    <source>
        <dbReference type="RuleBase" id="RU361157"/>
    </source>
</evidence>
<evidence type="ECO:0000256" key="3">
    <source>
        <dbReference type="ARBA" id="ARBA00022448"/>
    </source>
</evidence>
<keyword evidence="5" id="KW-0762">Sugar transport</keyword>
<gene>
    <name evidence="13" type="ORF">GGD89_002705</name>
</gene>
<comment type="caution">
    <text evidence="13">The sequence shown here is derived from an EMBL/GenBank/DDBJ whole genome shotgun (WGS) entry which is preliminary data.</text>
</comment>
<keyword evidence="10 11" id="KW-0472">Membrane</keyword>
<feature type="transmembrane region" description="Helical" evidence="11">
    <location>
        <begin position="38"/>
        <end position="59"/>
    </location>
</feature>
<evidence type="ECO:0000256" key="10">
    <source>
        <dbReference type="ARBA" id="ARBA00023136"/>
    </source>
</evidence>
<dbReference type="InterPro" id="IPR000412">
    <property type="entry name" value="ABC_2_transport"/>
</dbReference>
<feature type="transmembrane region" description="Helical" evidence="11">
    <location>
        <begin position="189"/>
        <end position="207"/>
    </location>
</feature>
<dbReference type="InterPro" id="IPR047817">
    <property type="entry name" value="ABC2_TM_bact-type"/>
</dbReference>
<dbReference type="InterPro" id="IPR013525">
    <property type="entry name" value="ABC2_TM"/>
</dbReference>
<keyword evidence="14" id="KW-1185">Reference proteome</keyword>
<keyword evidence="6 11" id="KW-0812">Transmembrane</keyword>
<reference evidence="13 14" key="1">
    <citation type="submission" date="2020-08" db="EMBL/GenBank/DDBJ databases">
        <title>Genome sequencing of Purple Non-Sulfur Bacteria from various extreme environments.</title>
        <authorList>
            <person name="Mayer M."/>
        </authorList>
    </citation>
    <scope>NUCLEOTIDE SEQUENCE [LARGE SCALE GENOMIC DNA]</scope>
    <source>
        <strain evidence="13 14">JA131</strain>
    </source>
</reference>
<feature type="transmembrane region" description="Helical" evidence="11">
    <location>
        <begin position="118"/>
        <end position="144"/>
    </location>
</feature>
<evidence type="ECO:0000256" key="6">
    <source>
        <dbReference type="ARBA" id="ARBA00022692"/>
    </source>
</evidence>
<organism evidence="13 14">
    <name type="scientific">Roseospira visakhapatnamensis</name>
    <dbReference type="NCBI Taxonomy" id="390880"/>
    <lineage>
        <taxon>Bacteria</taxon>
        <taxon>Pseudomonadati</taxon>
        <taxon>Pseudomonadota</taxon>
        <taxon>Alphaproteobacteria</taxon>
        <taxon>Rhodospirillales</taxon>
        <taxon>Rhodospirillaceae</taxon>
        <taxon>Roseospira</taxon>
    </lineage>
</organism>
<evidence type="ECO:0000313" key="14">
    <source>
        <dbReference type="Proteomes" id="UP000554286"/>
    </source>
</evidence>
<evidence type="ECO:0000256" key="4">
    <source>
        <dbReference type="ARBA" id="ARBA00022475"/>
    </source>
</evidence>
<evidence type="ECO:0000256" key="9">
    <source>
        <dbReference type="ARBA" id="ARBA00023047"/>
    </source>
</evidence>
<dbReference type="PROSITE" id="PS51012">
    <property type="entry name" value="ABC_TM2"/>
    <property type="match status" value="1"/>
</dbReference>
<dbReference type="Pfam" id="PF01061">
    <property type="entry name" value="ABC2_membrane"/>
    <property type="match status" value="1"/>
</dbReference>
<dbReference type="PANTHER" id="PTHR30413">
    <property type="entry name" value="INNER MEMBRANE TRANSPORT PERMEASE"/>
    <property type="match status" value="1"/>
</dbReference>
<proteinExistence type="inferred from homology"/>
<dbReference type="Proteomes" id="UP000554286">
    <property type="component" value="Unassembled WGS sequence"/>
</dbReference>
<evidence type="ECO:0000256" key="8">
    <source>
        <dbReference type="ARBA" id="ARBA00022989"/>
    </source>
</evidence>
<protein>
    <recommendedName>
        <fullName evidence="11">Transport permease protein</fullName>
    </recommendedName>
</protein>
<keyword evidence="7" id="KW-0972">Capsule biogenesis/degradation</keyword>
<comment type="subcellular location">
    <subcellularLocation>
        <location evidence="11">Cell inner membrane</location>
        <topology evidence="11">Multi-pass membrane protein</topology>
    </subcellularLocation>
    <subcellularLocation>
        <location evidence="1">Cell membrane</location>
        <topology evidence="1">Multi-pass membrane protein</topology>
    </subcellularLocation>
</comment>
<dbReference type="RefSeq" id="WP_184046096.1">
    <property type="nucleotide sequence ID" value="NZ_JACIGK010000021.1"/>
</dbReference>
<keyword evidence="8 11" id="KW-1133">Transmembrane helix</keyword>
<dbReference type="GO" id="GO:0043190">
    <property type="term" value="C:ATP-binding cassette (ABC) transporter complex"/>
    <property type="evidence" value="ECO:0007669"/>
    <property type="project" value="InterPro"/>
</dbReference>
<evidence type="ECO:0000313" key="13">
    <source>
        <dbReference type="EMBL" id="MBB4267064.1"/>
    </source>
</evidence>
<feature type="transmembrane region" description="Helical" evidence="11">
    <location>
        <begin position="156"/>
        <end position="177"/>
    </location>
</feature>
<dbReference type="EMBL" id="JACIGK010000021">
    <property type="protein sequence ID" value="MBB4267064.1"/>
    <property type="molecule type" value="Genomic_DNA"/>
</dbReference>
<dbReference type="AlphaFoldDB" id="A0A7W6WAK3"/>
<evidence type="ECO:0000256" key="2">
    <source>
        <dbReference type="ARBA" id="ARBA00007783"/>
    </source>
</evidence>
<dbReference type="PIRSF" id="PIRSF006648">
    <property type="entry name" value="DrrB"/>
    <property type="match status" value="1"/>
</dbReference>
<dbReference type="GO" id="GO:0015774">
    <property type="term" value="P:polysaccharide transport"/>
    <property type="evidence" value="ECO:0007669"/>
    <property type="project" value="UniProtKB-KW"/>
</dbReference>
<dbReference type="PANTHER" id="PTHR30413:SF10">
    <property type="entry name" value="CAPSULE POLYSACCHARIDE EXPORT INNER-MEMBRANE PROTEIN CTRC"/>
    <property type="match status" value="1"/>
</dbReference>
<sequence>MNGSSPLPRPARAARIDLAYVLIKRDILGRYRGSAMGLLWSFLVPLMMLGIYTFVFGEIFQARWSGRGAEDGATSTLDFALLLFIGLMNHSLLAESLTRSAGIILSHVNYVKRVVFPLDLLPVMIVMSALFHFVISLGVFITFYVVVKQTIHPTILWLPLILAPFTILTVGLSWFVAAAGVYYRDVIQIMNLGVTVLLFLSPVLYPASMLPENLRPLFTLNPLTFVIEESRAVIFHGLGPDWWGLLVYTGVALVVAVLGHRAFMAMRKGFADVL</sequence>
<keyword evidence="4 11" id="KW-1003">Cell membrane</keyword>
<evidence type="ECO:0000259" key="12">
    <source>
        <dbReference type="PROSITE" id="PS51012"/>
    </source>
</evidence>
<dbReference type="GO" id="GO:0140359">
    <property type="term" value="F:ABC-type transporter activity"/>
    <property type="evidence" value="ECO:0007669"/>
    <property type="project" value="InterPro"/>
</dbReference>
<dbReference type="GO" id="GO:0015920">
    <property type="term" value="P:lipopolysaccharide transport"/>
    <property type="evidence" value="ECO:0007669"/>
    <property type="project" value="TreeGrafter"/>
</dbReference>
<comment type="similarity">
    <text evidence="2 11">Belongs to the ABC-2 integral membrane protein family.</text>
</comment>
<accession>A0A7W6WAK3</accession>
<evidence type="ECO:0000256" key="1">
    <source>
        <dbReference type="ARBA" id="ARBA00004651"/>
    </source>
</evidence>
<dbReference type="PRINTS" id="PR00164">
    <property type="entry name" value="ABC2TRNSPORT"/>
</dbReference>
<keyword evidence="9" id="KW-0625">Polysaccharide transport</keyword>
<feature type="domain" description="ABC transmembrane type-2" evidence="12">
    <location>
        <begin position="36"/>
        <end position="266"/>
    </location>
</feature>
<name>A0A7W6WAK3_9PROT</name>
<keyword evidence="3 11" id="KW-0813">Transport</keyword>
<evidence type="ECO:0000256" key="5">
    <source>
        <dbReference type="ARBA" id="ARBA00022597"/>
    </source>
</evidence>
<evidence type="ECO:0000256" key="7">
    <source>
        <dbReference type="ARBA" id="ARBA00022903"/>
    </source>
</evidence>
<feature type="transmembrane region" description="Helical" evidence="11">
    <location>
        <begin position="242"/>
        <end position="259"/>
    </location>
</feature>
<feature type="transmembrane region" description="Helical" evidence="11">
    <location>
        <begin position="79"/>
        <end position="97"/>
    </location>
</feature>